<reference evidence="1" key="1">
    <citation type="submission" date="2023-04" db="EMBL/GenBank/DDBJ databases">
        <title>Draft Genome sequencing of Naganishia species isolated from polar environments using Oxford Nanopore Technology.</title>
        <authorList>
            <person name="Leo P."/>
            <person name="Venkateswaran K."/>
        </authorList>
    </citation>
    <scope>NUCLEOTIDE SEQUENCE</scope>
    <source>
        <strain evidence="1">MNA-CCFEE 5261</strain>
    </source>
</reference>
<dbReference type="EMBL" id="JASBWR010000004">
    <property type="protein sequence ID" value="KAJ9112656.1"/>
    <property type="molecule type" value="Genomic_DNA"/>
</dbReference>
<dbReference type="Proteomes" id="UP001241377">
    <property type="component" value="Unassembled WGS sequence"/>
</dbReference>
<gene>
    <name evidence="1" type="ORF">QFC19_000676</name>
</gene>
<protein>
    <submittedName>
        <fullName evidence="1">Uncharacterized protein</fullName>
    </submittedName>
</protein>
<accession>A0ACC2WMH8</accession>
<comment type="caution">
    <text evidence="1">The sequence shown here is derived from an EMBL/GenBank/DDBJ whole genome shotgun (WGS) entry which is preliminary data.</text>
</comment>
<evidence type="ECO:0000313" key="2">
    <source>
        <dbReference type="Proteomes" id="UP001241377"/>
    </source>
</evidence>
<keyword evidence="2" id="KW-1185">Reference proteome</keyword>
<proteinExistence type="predicted"/>
<sequence>MPSVQPRRRRWSQRVKDDTDSEDAEEKQVPTAMGGGRTSKGDKEEKDNYQDDDEDKAKDENENDDEDDDNEDDDNEDDDDDDELEEAMRLKADIAFQEKTGLRWFNLVNDEVRDSPMESRGYHKAQSAKYANLPAANILPPPEIGPIKRGPGTTTEVARSIADHRGLRFVQFGWQWDDKPPRWSEMSSAAALGFGSSLVQTEEDSKTHRPTAMDMDDSVSRKASITVIGP</sequence>
<organism evidence="1 2">
    <name type="scientific">Naganishia cerealis</name>
    <dbReference type="NCBI Taxonomy" id="610337"/>
    <lineage>
        <taxon>Eukaryota</taxon>
        <taxon>Fungi</taxon>
        <taxon>Dikarya</taxon>
        <taxon>Basidiomycota</taxon>
        <taxon>Agaricomycotina</taxon>
        <taxon>Tremellomycetes</taxon>
        <taxon>Filobasidiales</taxon>
        <taxon>Filobasidiaceae</taxon>
        <taxon>Naganishia</taxon>
    </lineage>
</organism>
<evidence type="ECO:0000313" key="1">
    <source>
        <dbReference type="EMBL" id="KAJ9112656.1"/>
    </source>
</evidence>
<name>A0ACC2WMH8_9TREE</name>